<feature type="binding site" evidence="4">
    <location>
        <position position="127"/>
    </location>
    <ligand>
        <name>substrate</name>
    </ligand>
</feature>
<evidence type="ECO:0000313" key="7">
    <source>
        <dbReference type="EMBL" id="ACL63562.1"/>
    </source>
</evidence>
<sequence length="297" mass="30196">MPVVRPRRSALYLPGSNARALEKARTLPADALLLDLEDAVAPAAKDAARAQVVAALAQGGFGRRERVVRVNGLGTPWGAADLAALARAGADAICLPKVERAAEVHAAVQALAAGHAPAGLALWCMVETPRGVLAADEIAGASPRVACLVAGTSDLVKDLGARHTAGRAEVLTSLSLVLLAARAHGLAALDGVFLDLEDAAGLEAACRQGRDLGFDGKTLIHPKQLEAANRAFAPDDAELERARRVIAAHAEAEAAGLGVTVVDGRLVEALHVAAARRTVALAEAVAAGHGGPDPHGG</sequence>
<feature type="binding site" evidence="4">
    <location>
        <position position="69"/>
    </location>
    <ligand>
        <name>substrate</name>
    </ligand>
</feature>
<keyword evidence="8" id="KW-1185">Reference proteome</keyword>
<dbReference type="Pfam" id="PF03328">
    <property type="entry name" value="HpcH_HpaI"/>
    <property type="match status" value="1"/>
</dbReference>
<dbReference type="RefSeq" id="WP_012631628.1">
    <property type="nucleotide sequence ID" value="NC_011891.1"/>
</dbReference>
<dbReference type="PANTHER" id="PTHR32308">
    <property type="entry name" value="LYASE BETA SUBUNIT, PUTATIVE (AFU_ORTHOLOGUE AFUA_4G13030)-RELATED"/>
    <property type="match status" value="1"/>
</dbReference>
<feature type="binding site" evidence="5">
    <location>
        <position position="127"/>
    </location>
    <ligand>
        <name>Mg(2+)</name>
        <dbReference type="ChEBI" id="CHEBI:18420"/>
    </ligand>
</feature>
<evidence type="ECO:0000256" key="5">
    <source>
        <dbReference type="PIRSR" id="PIRSR015582-2"/>
    </source>
</evidence>
<feature type="binding site" evidence="5">
    <location>
        <position position="154"/>
    </location>
    <ligand>
        <name>Mg(2+)</name>
        <dbReference type="ChEBI" id="CHEBI:18420"/>
    </ligand>
</feature>
<organism evidence="7 8">
    <name type="scientific">Anaeromyxobacter dehalogenans (strain ATCC BAA-258 / DSM 21875 / 2CP-1)</name>
    <dbReference type="NCBI Taxonomy" id="455488"/>
    <lineage>
        <taxon>Bacteria</taxon>
        <taxon>Pseudomonadati</taxon>
        <taxon>Myxococcota</taxon>
        <taxon>Myxococcia</taxon>
        <taxon>Myxococcales</taxon>
        <taxon>Cystobacterineae</taxon>
        <taxon>Anaeromyxobacteraceae</taxon>
        <taxon>Anaeromyxobacter</taxon>
    </lineage>
</organism>
<dbReference type="PIRSF" id="PIRSF015582">
    <property type="entry name" value="Cit_lyase_B"/>
    <property type="match status" value="1"/>
</dbReference>
<dbReference type="GO" id="GO:0000287">
    <property type="term" value="F:magnesium ion binding"/>
    <property type="evidence" value="ECO:0007669"/>
    <property type="project" value="TreeGrafter"/>
</dbReference>
<comment type="cofactor">
    <cofactor evidence="1">
        <name>Mg(2+)</name>
        <dbReference type="ChEBI" id="CHEBI:18420"/>
    </cofactor>
</comment>
<dbReference type="InterPro" id="IPR011206">
    <property type="entry name" value="Citrate_lyase_beta/mcl1/mcl2"/>
</dbReference>
<dbReference type="GO" id="GO:0006107">
    <property type="term" value="P:oxaloacetate metabolic process"/>
    <property type="evidence" value="ECO:0007669"/>
    <property type="project" value="TreeGrafter"/>
</dbReference>
<dbReference type="InterPro" id="IPR015813">
    <property type="entry name" value="Pyrv/PenolPyrv_kinase-like_dom"/>
</dbReference>
<dbReference type="Proteomes" id="UP000007089">
    <property type="component" value="Chromosome"/>
</dbReference>
<dbReference type="EC" id="4.1.3.6" evidence="7"/>
<evidence type="ECO:0000259" key="6">
    <source>
        <dbReference type="Pfam" id="PF03328"/>
    </source>
</evidence>
<dbReference type="AlphaFoldDB" id="B8J8W4"/>
<feature type="domain" description="HpcH/HpaI aldolase/citrate lyase" evidence="6">
    <location>
        <begin position="8"/>
        <end position="222"/>
    </location>
</feature>
<dbReference type="GO" id="GO:0008815">
    <property type="term" value="F:citrate (pro-3S)-lyase activity"/>
    <property type="evidence" value="ECO:0007669"/>
    <property type="project" value="UniProtKB-EC"/>
</dbReference>
<evidence type="ECO:0000256" key="4">
    <source>
        <dbReference type="PIRSR" id="PIRSR015582-1"/>
    </source>
</evidence>
<dbReference type="SUPFAM" id="SSF51621">
    <property type="entry name" value="Phosphoenolpyruvate/pyruvate domain"/>
    <property type="match status" value="1"/>
</dbReference>
<keyword evidence="7" id="KW-0456">Lyase</keyword>
<evidence type="ECO:0000256" key="3">
    <source>
        <dbReference type="ARBA" id="ARBA00022842"/>
    </source>
</evidence>
<evidence type="ECO:0000256" key="2">
    <source>
        <dbReference type="ARBA" id="ARBA00022723"/>
    </source>
</evidence>
<protein>
    <submittedName>
        <fullName evidence="7">Citrate (Pro-3S)-lyase</fullName>
        <ecNumber evidence="7">4.1.3.6</ecNumber>
    </submittedName>
</protein>
<dbReference type="KEGG" id="acp:A2cp1_0203"/>
<evidence type="ECO:0000313" key="8">
    <source>
        <dbReference type="Proteomes" id="UP000007089"/>
    </source>
</evidence>
<dbReference type="HOGENOM" id="CLU_044864_0_1_7"/>
<dbReference type="PANTHER" id="PTHR32308:SF10">
    <property type="entry name" value="CITRATE LYASE SUBUNIT BETA"/>
    <property type="match status" value="1"/>
</dbReference>
<gene>
    <name evidence="7" type="ordered locus">A2cp1_0203</name>
</gene>
<dbReference type="EMBL" id="CP001359">
    <property type="protein sequence ID" value="ACL63562.1"/>
    <property type="molecule type" value="Genomic_DNA"/>
</dbReference>
<keyword evidence="3 5" id="KW-0460">Magnesium</keyword>
<evidence type="ECO:0000256" key="1">
    <source>
        <dbReference type="ARBA" id="ARBA00001946"/>
    </source>
</evidence>
<name>B8J8W4_ANAD2</name>
<dbReference type="InterPro" id="IPR040442">
    <property type="entry name" value="Pyrv_kinase-like_dom_sf"/>
</dbReference>
<keyword evidence="2 5" id="KW-0479">Metal-binding</keyword>
<reference evidence="7" key="1">
    <citation type="submission" date="2009-01" db="EMBL/GenBank/DDBJ databases">
        <title>Complete sequence of Anaeromyxobacter dehalogenans 2CP-1.</title>
        <authorList>
            <consortium name="US DOE Joint Genome Institute"/>
            <person name="Lucas S."/>
            <person name="Copeland A."/>
            <person name="Lapidus A."/>
            <person name="Glavina del Rio T."/>
            <person name="Dalin E."/>
            <person name="Tice H."/>
            <person name="Bruce D."/>
            <person name="Goodwin L."/>
            <person name="Pitluck S."/>
            <person name="Saunders E."/>
            <person name="Brettin T."/>
            <person name="Detter J.C."/>
            <person name="Han C."/>
            <person name="Larimer F."/>
            <person name="Land M."/>
            <person name="Hauser L."/>
            <person name="Kyrpides N."/>
            <person name="Ovchinnikova G."/>
            <person name="Beliaev A.S."/>
            <person name="Richardson P."/>
        </authorList>
    </citation>
    <scope>NUCLEOTIDE SEQUENCE</scope>
    <source>
        <strain evidence="7">2CP-1</strain>
    </source>
</reference>
<dbReference type="Gene3D" id="3.20.20.60">
    <property type="entry name" value="Phosphoenolpyruvate-binding domains"/>
    <property type="match status" value="1"/>
</dbReference>
<accession>B8J8W4</accession>
<dbReference type="InterPro" id="IPR005000">
    <property type="entry name" value="Aldolase/citrate-lyase_domain"/>
</dbReference>
<proteinExistence type="predicted"/>